<dbReference type="Proteomes" id="UP000280008">
    <property type="component" value="Unassembled WGS sequence"/>
</dbReference>
<proteinExistence type="predicted"/>
<sequence length="117" mass="12797">MYFEAVSPSPYYNFHTDSPVTQYEVRKDQVLLGVIWFSDNDDAGGFMSAAACGGRGKNASVEWNQQLRQAKAAGLGPQLAVESLVRDVDLGQHGRIDTASRRHFPDLAAAHAFAAER</sequence>
<organism evidence="1 2">
    <name type="scientific">Frondihabitans australicus</name>
    <dbReference type="NCBI Taxonomy" id="386892"/>
    <lineage>
        <taxon>Bacteria</taxon>
        <taxon>Bacillati</taxon>
        <taxon>Actinomycetota</taxon>
        <taxon>Actinomycetes</taxon>
        <taxon>Micrococcales</taxon>
        <taxon>Microbacteriaceae</taxon>
        <taxon>Frondihabitans</taxon>
    </lineage>
</organism>
<evidence type="ECO:0000313" key="1">
    <source>
        <dbReference type="EMBL" id="RKR73940.1"/>
    </source>
</evidence>
<reference evidence="1 2" key="1">
    <citation type="submission" date="2018-10" db="EMBL/GenBank/DDBJ databases">
        <title>Sequencing the genomes of 1000 actinobacteria strains.</title>
        <authorList>
            <person name="Klenk H.-P."/>
        </authorList>
    </citation>
    <scope>NUCLEOTIDE SEQUENCE [LARGE SCALE GENOMIC DNA]</scope>
    <source>
        <strain evidence="1 2">DSM 17894</strain>
    </source>
</reference>
<keyword evidence="2" id="KW-1185">Reference proteome</keyword>
<accession>A0A495IE59</accession>
<evidence type="ECO:0000313" key="2">
    <source>
        <dbReference type="Proteomes" id="UP000280008"/>
    </source>
</evidence>
<protein>
    <submittedName>
        <fullName evidence="1">Uncharacterized protein</fullName>
    </submittedName>
</protein>
<comment type="caution">
    <text evidence="1">The sequence shown here is derived from an EMBL/GenBank/DDBJ whole genome shotgun (WGS) entry which is preliminary data.</text>
</comment>
<gene>
    <name evidence="1" type="ORF">C8E83_1040</name>
</gene>
<dbReference type="AlphaFoldDB" id="A0A495IE59"/>
<dbReference type="EMBL" id="RBKS01000001">
    <property type="protein sequence ID" value="RKR73940.1"/>
    <property type="molecule type" value="Genomic_DNA"/>
</dbReference>
<name>A0A495IE59_9MICO</name>